<dbReference type="Proteomes" id="UP000787635">
    <property type="component" value="Unassembled WGS sequence"/>
</dbReference>
<dbReference type="Gene3D" id="3.40.190.150">
    <property type="entry name" value="Bordetella uptake gene, domain 1"/>
    <property type="match status" value="1"/>
</dbReference>
<keyword evidence="2" id="KW-0732">Signal</keyword>
<feature type="signal peptide" evidence="2">
    <location>
        <begin position="1"/>
        <end position="28"/>
    </location>
</feature>
<name>A0ABX1E2Y2_9PROT</name>
<comment type="similarity">
    <text evidence="1">Belongs to the UPF0065 (bug) family.</text>
</comment>
<dbReference type="SUPFAM" id="SSF53850">
    <property type="entry name" value="Periplasmic binding protein-like II"/>
    <property type="match status" value="1"/>
</dbReference>
<dbReference type="PANTHER" id="PTHR42928:SF5">
    <property type="entry name" value="BLR1237 PROTEIN"/>
    <property type="match status" value="1"/>
</dbReference>
<keyword evidence="4" id="KW-1185">Reference proteome</keyword>
<reference evidence="3 4" key="1">
    <citation type="submission" date="2020-03" db="EMBL/GenBank/DDBJ databases">
        <title>Roseomonas selenitidurans sp. nov. isolated from urban soil.</title>
        <authorList>
            <person name="Liu H."/>
        </authorList>
    </citation>
    <scope>NUCLEOTIDE SEQUENCE [LARGE SCALE GENOMIC DNA]</scope>
    <source>
        <strain evidence="3 4">BU-1</strain>
    </source>
</reference>
<feature type="chain" id="PRO_5047347188" evidence="2">
    <location>
        <begin position="29"/>
        <end position="324"/>
    </location>
</feature>
<evidence type="ECO:0000313" key="3">
    <source>
        <dbReference type="EMBL" id="NKC31398.1"/>
    </source>
</evidence>
<dbReference type="CDD" id="cd13578">
    <property type="entry name" value="PBP2_Bug27"/>
    <property type="match status" value="1"/>
</dbReference>
<organism evidence="3 4">
    <name type="scientific">Falsiroseomonas selenitidurans</name>
    <dbReference type="NCBI Taxonomy" id="2716335"/>
    <lineage>
        <taxon>Bacteria</taxon>
        <taxon>Pseudomonadati</taxon>
        <taxon>Pseudomonadota</taxon>
        <taxon>Alphaproteobacteria</taxon>
        <taxon>Acetobacterales</taxon>
        <taxon>Roseomonadaceae</taxon>
        <taxon>Falsiroseomonas</taxon>
    </lineage>
</organism>
<protein>
    <submittedName>
        <fullName evidence="3">Tripartite tricarboxylate transporter substrate binding protein</fullName>
    </submittedName>
</protein>
<sequence length="324" mass="33276">MNGPIITRAGLLAAAAAMAFGAPRVARAQPRNLRLVLPYAPGGVVDTLGRVLAQGLGEVTGGTVVADNRPGAGGMIGSDHVAKSTPDGSTALIMDPAIVINPSLQASVPYDLFRDLKPVAIISSSPLVCVVTPSLPIHSMQELLAYGRAHRGQLSFASAGVGTTPHLAGEMLNQRTGIDATHVPYRGIAASMPDVMSGKVQFTFSSIAGARGLLADGRLRGLITTGTRRPPALPDLPTAAEAGLADFNIDLWLGVFVPAATPDATVAAMNTAIQAVLAKPATAAAFGRAGAEVRHTTPAEAAAVLRREHDMWKALITSARITLG</sequence>
<dbReference type="InterPro" id="IPR005064">
    <property type="entry name" value="BUG"/>
</dbReference>
<dbReference type="EMBL" id="JAAVNE010000015">
    <property type="protein sequence ID" value="NKC31398.1"/>
    <property type="molecule type" value="Genomic_DNA"/>
</dbReference>
<evidence type="ECO:0000313" key="4">
    <source>
        <dbReference type="Proteomes" id="UP000787635"/>
    </source>
</evidence>
<comment type="caution">
    <text evidence="3">The sequence shown here is derived from an EMBL/GenBank/DDBJ whole genome shotgun (WGS) entry which is preliminary data.</text>
</comment>
<dbReference type="PIRSF" id="PIRSF017082">
    <property type="entry name" value="YflP"/>
    <property type="match status" value="1"/>
</dbReference>
<gene>
    <name evidence="3" type="ORF">HEQ75_11055</name>
</gene>
<accession>A0ABX1E2Y2</accession>
<dbReference type="Gene3D" id="3.40.190.10">
    <property type="entry name" value="Periplasmic binding protein-like II"/>
    <property type="match status" value="1"/>
</dbReference>
<dbReference type="PANTHER" id="PTHR42928">
    <property type="entry name" value="TRICARBOXYLATE-BINDING PROTEIN"/>
    <property type="match status" value="1"/>
</dbReference>
<proteinExistence type="inferred from homology"/>
<dbReference type="Pfam" id="PF03401">
    <property type="entry name" value="TctC"/>
    <property type="match status" value="1"/>
</dbReference>
<dbReference type="InterPro" id="IPR042100">
    <property type="entry name" value="Bug_dom1"/>
</dbReference>
<dbReference type="RefSeq" id="WP_168030333.1">
    <property type="nucleotide sequence ID" value="NZ_JAAVNE010000015.1"/>
</dbReference>
<evidence type="ECO:0000256" key="2">
    <source>
        <dbReference type="SAM" id="SignalP"/>
    </source>
</evidence>
<evidence type="ECO:0000256" key="1">
    <source>
        <dbReference type="ARBA" id="ARBA00006987"/>
    </source>
</evidence>